<sequence>MPKTLAELRAEKAAKLPTRSERLCLNLELLGEVQRLSAEKADLVINANAAEPAVSDQAKESKARVRKGGERGDGPLGDEAVEEAILPPRVAEIEAELASLWDRMREYEGDLVLRGIDGDAWQTYKDEHPPREDNVSDARHGNNVVNTTDLMRDLGDWAESWEGEPIPDGEWGSWLRKRIAPADMIGLVRRVVEMQESKVTVLPKALSDSHSTTSIVSADA</sequence>
<dbReference type="AlphaFoldDB" id="A0A7J5DTB3"/>
<proteinExistence type="predicted"/>
<evidence type="ECO:0000313" key="2">
    <source>
        <dbReference type="EMBL" id="KAB2808311.1"/>
    </source>
</evidence>
<dbReference type="RefSeq" id="WP_151581991.1">
    <property type="nucleotide sequence ID" value="NZ_WBVM01000003.1"/>
</dbReference>
<gene>
    <name evidence="2" type="ORF">F9L07_22615</name>
</gene>
<evidence type="ECO:0000313" key="3">
    <source>
        <dbReference type="Proteomes" id="UP000449906"/>
    </source>
</evidence>
<evidence type="ECO:0000256" key="1">
    <source>
        <dbReference type="SAM" id="MobiDB-lite"/>
    </source>
</evidence>
<dbReference type="EMBL" id="WBVM01000003">
    <property type="protein sequence ID" value="KAB2808311.1"/>
    <property type="molecule type" value="Genomic_DNA"/>
</dbReference>
<reference evidence="2 3" key="1">
    <citation type="submission" date="2019-09" db="EMBL/GenBank/DDBJ databases">
        <title>Pimelobacter sp. isolated from Paulinella.</title>
        <authorList>
            <person name="Jeong S.E."/>
        </authorList>
    </citation>
    <scope>NUCLEOTIDE SEQUENCE [LARGE SCALE GENOMIC DNA]</scope>
    <source>
        <strain evidence="2 3">Pch-N</strain>
    </source>
</reference>
<feature type="compositionally biased region" description="Basic and acidic residues" evidence="1">
    <location>
        <begin position="57"/>
        <end position="73"/>
    </location>
</feature>
<accession>A0A7J5DTB3</accession>
<organism evidence="2 3">
    <name type="scientific">Nocardioides simplex</name>
    <name type="common">Arthrobacter simplex</name>
    <dbReference type="NCBI Taxonomy" id="2045"/>
    <lineage>
        <taxon>Bacteria</taxon>
        <taxon>Bacillati</taxon>
        <taxon>Actinomycetota</taxon>
        <taxon>Actinomycetes</taxon>
        <taxon>Propionibacteriales</taxon>
        <taxon>Nocardioidaceae</taxon>
        <taxon>Pimelobacter</taxon>
    </lineage>
</organism>
<protein>
    <submittedName>
        <fullName evidence="2">Uncharacterized protein</fullName>
    </submittedName>
</protein>
<dbReference type="Proteomes" id="UP000449906">
    <property type="component" value="Unassembled WGS sequence"/>
</dbReference>
<feature type="region of interest" description="Disordered" evidence="1">
    <location>
        <begin position="52"/>
        <end position="78"/>
    </location>
</feature>
<comment type="caution">
    <text evidence="2">The sequence shown here is derived from an EMBL/GenBank/DDBJ whole genome shotgun (WGS) entry which is preliminary data.</text>
</comment>
<name>A0A7J5DTB3_NOCSI</name>